<comment type="caution">
    <text evidence="1">The sequence shown here is derived from an EMBL/GenBank/DDBJ whole genome shotgun (WGS) entry which is preliminary data.</text>
</comment>
<evidence type="ECO:0000313" key="2">
    <source>
        <dbReference type="Proteomes" id="UP001287286"/>
    </source>
</evidence>
<dbReference type="Proteomes" id="UP001287286">
    <property type="component" value="Unassembled WGS sequence"/>
</dbReference>
<keyword evidence="2" id="KW-1185">Reference proteome</keyword>
<name>A0ABR0BYG7_PURLI</name>
<accession>A0ABR0BYG7</accession>
<reference evidence="1 2" key="1">
    <citation type="journal article" date="2024" name="Microbiol. Resour. Announc.">
        <title>Genome annotations for the ascomycete fungi Trichoderma harzianum, Trichoderma aggressivum, and Purpureocillium lilacinum.</title>
        <authorList>
            <person name="Beijen E.P.W."/>
            <person name="Ohm R.A."/>
        </authorList>
    </citation>
    <scope>NUCLEOTIDE SEQUENCE [LARGE SCALE GENOMIC DNA]</scope>
    <source>
        <strain evidence="1 2">CBS 150709</strain>
    </source>
</reference>
<evidence type="ECO:0000313" key="1">
    <source>
        <dbReference type="EMBL" id="KAK4088718.1"/>
    </source>
</evidence>
<gene>
    <name evidence="1" type="ORF">Purlil1_6929</name>
</gene>
<proteinExistence type="predicted"/>
<protein>
    <submittedName>
        <fullName evidence="1">Uncharacterized protein</fullName>
    </submittedName>
</protein>
<organism evidence="1 2">
    <name type="scientific">Purpureocillium lilacinum</name>
    <name type="common">Paecilomyces lilacinus</name>
    <dbReference type="NCBI Taxonomy" id="33203"/>
    <lineage>
        <taxon>Eukaryota</taxon>
        <taxon>Fungi</taxon>
        <taxon>Dikarya</taxon>
        <taxon>Ascomycota</taxon>
        <taxon>Pezizomycotina</taxon>
        <taxon>Sordariomycetes</taxon>
        <taxon>Hypocreomycetidae</taxon>
        <taxon>Hypocreales</taxon>
        <taxon>Ophiocordycipitaceae</taxon>
        <taxon>Purpureocillium</taxon>
    </lineage>
</organism>
<dbReference type="EMBL" id="JAWRVI010000023">
    <property type="protein sequence ID" value="KAK4088718.1"/>
    <property type="molecule type" value="Genomic_DNA"/>
</dbReference>
<sequence>MHAPGSRRPTPTNYLTYIHTSYDMITSWGPRRASTARKLHSWSNPSNTWHVAGARQTTSTRHSVQSIDSSLYNSKQANWLTPRSPPERQIDACRKAALLPAAEGAPPRGRLGSLRRPARFHFHFGTRRGDVIDGGGFASPSASPQIKARLVSTPRVQTTPHYKAGRERKKQIPCHDKTFPSKPDPPIAALVLHASCPLQTRAVFSGLALVSAQPNLGPLPLPSDFPTSACVIGKQVRISRATLPTDTRKTRAAVFYTDPRSFRVPAIRKMCRSPPGQLPARRQGGGGGSTTGELNHSVAAMVCYSSFLISRCALEYMGVDGRKERRGAGLAENTGATGRRVRLDLSCISPLLSACQGHATQHGEGSVSQSSVFFAKPMPWKSLSCSPTPSDAVVQVLMRPVADVRARP</sequence>